<evidence type="ECO:0000313" key="2">
    <source>
        <dbReference type="EMBL" id="EHP46100.1"/>
    </source>
</evidence>
<dbReference type="RefSeq" id="WP_009137613.1">
    <property type="nucleotide sequence ID" value="NZ_JH594597.1"/>
</dbReference>
<dbReference type="EMBL" id="ADMC01000026">
    <property type="protein sequence ID" value="EHP46100.1"/>
    <property type="molecule type" value="Genomic_DNA"/>
</dbReference>
<dbReference type="STRING" id="742817.HMPREF9449_02467"/>
<dbReference type="HOGENOM" id="CLU_023194_4_2_10"/>
<dbReference type="InterPro" id="IPR000683">
    <property type="entry name" value="Gfo/Idh/MocA-like_OxRdtase_N"/>
</dbReference>
<name>H1DJN1_9BACT</name>
<dbReference type="Gene3D" id="3.30.360.10">
    <property type="entry name" value="Dihydrodipicolinate Reductase, domain 2"/>
    <property type="match status" value="1"/>
</dbReference>
<dbReference type="SUPFAM" id="SSF55347">
    <property type="entry name" value="Glyceraldehyde-3-phosphate dehydrogenase-like, C-terminal domain"/>
    <property type="match status" value="1"/>
</dbReference>
<accession>H1DJN1</accession>
<dbReference type="GeneID" id="98070005"/>
<sequence length="411" mass="47486">MNGKQMRKIKVAAIGAGNRLNAYAEYARLYPKELEIVAVVEPNEVRRKYCADYFQIPAERCFTSWPQFFEFPRLADAIFLCTPDHLHYQPAMAALEKGYHILLEKPIAQTWQECMDIARKAKECGCIVGICHVLRYHPYFRKFRQIVESGELGEIISINHVEEVGIERMTHAFVRGLWRREDETNPMILSKACHDLDLMVWLSGRHCLEVSSYGSLKWFKEKNAPEGSTLRCTDGCLVERECPYSALRLYYRQKRWLRHFDIPEGKDPDSVIWQELKTGPYGRCVYRCDNDVVDHQVVSMLLEDEVTVNFSMDAFTKEGGRKTHIMFTQGEAFGDEKQLTVRYFLPDKADKVFDFSASFGECNFHGGADLYIVADFLQAIRGQKVSGLLTSIETSLESHRIAFEIEKKRVK</sequence>
<dbReference type="PANTHER" id="PTHR43377:SF2">
    <property type="entry name" value="BINDING ROSSMANN FOLD OXIDOREDUCTASE, PUTATIVE (AFU_ORTHOLOGUE AFUA_4G00560)-RELATED"/>
    <property type="match status" value="1"/>
</dbReference>
<gene>
    <name evidence="2" type="ORF">HMPREF9449_02467</name>
</gene>
<dbReference type="Proteomes" id="UP000004892">
    <property type="component" value="Unassembled WGS sequence"/>
</dbReference>
<dbReference type="Pfam" id="PF01408">
    <property type="entry name" value="GFO_IDH_MocA"/>
    <property type="match status" value="1"/>
</dbReference>
<keyword evidence="3" id="KW-1185">Reference proteome</keyword>
<protein>
    <recommendedName>
        <fullName evidence="1">Gfo/Idh/MocA-like oxidoreductase N-terminal domain-containing protein</fullName>
    </recommendedName>
</protein>
<dbReference type="PANTHER" id="PTHR43377">
    <property type="entry name" value="BILIVERDIN REDUCTASE A"/>
    <property type="match status" value="1"/>
</dbReference>
<dbReference type="GO" id="GO:0000166">
    <property type="term" value="F:nucleotide binding"/>
    <property type="evidence" value="ECO:0007669"/>
    <property type="project" value="InterPro"/>
</dbReference>
<feature type="domain" description="Gfo/Idh/MocA-like oxidoreductase N-terminal" evidence="1">
    <location>
        <begin position="9"/>
        <end position="130"/>
    </location>
</feature>
<evidence type="ECO:0000259" key="1">
    <source>
        <dbReference type="Pfam" id="PF01408"/>
    </source>
</evidence>
<dbReference type="eggNOG" id="COG0673">
    <property type="taxonomic scope" value="Bacteria"/>
</dbReference>
<evidence type="ECO:0000313" key="3">
    <source>
        <dbReference type="Proteomes" id="UP000004892"/>
    </source>
</evidence>
<dbReference type="AlphaFoldDB" id="H1DJN1"/>
<dbReference type="SUPFAM" id="SSF51735">
    <property type="entry name" value="NAD(P)-binding Rossmann-fold domains"/>
    <property type="match status" value="1"/>
</dbReference>
<dbReference type="Gene3D" id="3.40.50.720">
    <property type="entry name" value="NAD(P)-binding Rossmann-like Domain"/>
    <property type="match status" value="1"/>
</dbReference>
<comment type="caution">
    <text evidence="2">The sequence shown here is derived from an EMBL/GenBank/DDBJ whole genome shotgun (WGS) entry which is preliminary data.</text>
</comment>
<dbReference type="InterPro" id="IPR036291">
    <property type="entry name" value="NAD(P)-bd_dom_sf"/>
</dbReference>
<reference evidence="2 3" key="1">
    <citation type="submission" date="2012-01" db="EMBL/GenBank/DDBJ databases">
        <title>The Genome Sequence of Odoribacter laneus YIT 12061.</title>
        <authorList>
            <consortium name="The Broad Institute Genome Sequencing Platform"/>
            <person name="Earl A."/>
            <person name="Ward D."/>
            <person name="Feldgarden M."/>
            <person name="Gevers D."/>
            <person name="Morotomi M."/>
            <person name="Young S.K."/>
            <person name="Zeng Q."/>
            <person name="Gargeya S."/>
            <person name="Fitzgerald M."/>
            <person name="Haas B."/>
            <person name="Abouelleil A."/>
            <person name="Alvarado L."/>
            <person name="Arachchi H.M."/>
            <person name="Berlin A."/>
            <person name="Chapman S.B."/>
            <person name="Gearin G."/>
            <person name="Goldberg J."/>
            <person name="Griggs A."/>
            <person name="Gujja S."/>
            <person name="Hansen M."/>
            <person name="Heiman D."/>
            <person name="Howarth C."/>
            <person name="Larimer J."/>
            <person name="Lui A."/>
            <person name="MacDonald P.J.P."/>
            <person name="McCowen C."/>
            <person name="Montmayeur A."/>
            <person name="Murphy C."/>
            <person name="Neiman D."/>
            <person name="Pearson M."/>
            <person name="Priest M."/>
            <person name="Roberts A."/>
            <person name="Saif S."/>
            <person name="Shea T."/>
            <person name="Sisk P."/>
            <person name="Stolte C."/>
            <person name="Sykes S."/>
            <person name="Wortman J."/>
            <person name="Nusbaum C."/>
            <person name="Birren B."/>
        </authorList>
    </citation>
    <scope>NUCLEOTIDE SEQUENCE [LARGE SCALE GENOMIC DNA]</scope>
    <source>
        <strain evidence="2 3">YIT 12061</strain>
    </source>
</reference>
<proteinExistence type="predicted"/>
<dbReference type="PATRIC" id="fig|742817.3.peg.2639"/>
<organism evidence="2 3">
    <name type="scientific">Odoribacter laneus YIT 12061</name>
    <dbReference type="NCBI Taxonomy" id="742817"/>
    <lineage>
        <taxon>Bacteria</taxon>
        <taxon>Pseudomonadati</taxon>
        <taxon>Bacteroidota</taxon>
        <taxon>Bacteroidia</taxon>
        <taxon>Bacteroidales</taxon>
        <taxon>Odoribacteraceae</taxon>
        <taxon>Odoribacter</taxon>
    </lineage>
</organism>
<dbReference type="InterPro" id="IPR051450">
    <property type="entry name" value="Gfo/Idh/MocA_Oxidoreductases"/>
</dbReference>